<dbReference type="SUPFAM" id="SSF56672">
    <property type="entry name" value="DNA/RNA polymerases"/>
    <property type="match status" value="1"/>
</dbReference>
<sequence>MTDALHEHYNLVLGQSFARLHGLYFAQLGLPAMDLRGLDCCFSEEEVWSIIRELPAEKASGPDGFTGLFYKMPWPIIKPDVINAVNAFWSLDYRSLYLVNDAFIVLLKKKDQPKEIKDYRPICLIHSFGKLLTKILVTRLAPKLQKLVLKNQCVFIKGRSIHDCFRTVQLTCRLLYQKKVSCVLLKVDIARAFDSVSWPFLLELLQHLGFPRRWRDWISLLLQTSSTKILLNGNPGHRICHARGLRQGDPLSPMLFVLVMDVLNALIRCADADGMFSCLASLYADDLVIIVRPTQQDLLTLRSILEMFAGCSGLCLNLNKCSATPIRCSDEELAQVQINTISLYLPRRSVEYQETPALEQGLIDKFTMCIPQWKGQLLSVAGRTVLVKSTLSAIPVHVSIVSCLSGWVIHAIDRLRHSFLWSGWVHKLPPQEFPFIDWWLQVQKGFDKTTKRGFDALVLLVVWLPGSSGKNAMIVCFVGRLPWQEWC</sequence>
<name>A0AAQ3XF60_PASNO</name>
<reference evidence="2 3" key="1">
    <citation type="submission" date="2024-02" db="EMBL/GenBank/DDBJ databases">
        <title>High-quality chromosome-scale genome assembly of Pensacola bahiagrass (Paspalum notatum Flugge var. saurae).</title>
        <authorList>
            <person name="Vega J.M."/>
            <person name="Podio M."/>
            <person name="Orjuela J."/>
            <person name="Siena L.A."/>
            <person name="Pessino S.C."/>
            <person name="Combes M.C."/>
            <person name="Mariac C."/>
            <person name="Albertini E."/>
            <person name="Pupilli F."/>
            <person name="Ortiz J.P.A."/>
            <person name="Leblanc O."/>
        </authorList>
    </citation>
    <scope>NUCLEOTIDE SEQUENCE [LARGE SCALE GENOMIC DNA]</scope>
    <source>
        <strain evidence="2">R1</strain>
        <tissue evidence="2">Leaf</tissue>
    </source>
</reference>
<evidence type="ECO:0000313" key="2">
    <source>
        <dbReference type="EMBL" id="WVZ94077.1"/>
    </source>
</evidence>
<protein>
    <recommendedName>
        <fullName evidence="1">Reverse transcriptase domain-containing protein</fullName>
    </recommendedName>
</protein>
<keyword evidence="3" id="KW-1185">Reference proteome</keyword>
<dbReference type="Pfam" id="PF00078">
    <property type="entry name" value="RVT_1"/>
    <property type="match status" value="1"/>
</dbReference>
<dbReference type="AlphaFoldDB" id="A0AAQ3XF60"/>
<evidence type="ECO:0000259" key="1">
    <source>
        <dbReference type="PROSITE" id="PS50878"/>
    </source>
</evidence>
<dbReference type="PROSITE" id="PS50878">
    <property type="entry name" value="RT_POL"/>
    <property type="match status" value="1"/>
</dbReference>
<accession>A0AAQ3XF60</accession>
<dbReference type="CDD" id="cd01650">
    <property type="entry name" value="RT_nLTR_like"/>
    <property type="match status" value="1"/>
</dbReference>
<dbReference type="InterPro" id="IPR043502">
    <property type="entry name" value="DNA/RNA_pol_sf"/>
</dbReference>
<dbReference type="PANTHER" id="PTHR19446">
    <property type="entry name" value="REVERSE TRANSCRIPTASES"/>
    <property type="match status" value="1"/>
</dbReference>
<dbReference type="Proteomes" id="UP001341281">
    <property type="component" value="Chromosome 09"/>
</dbReference>
<organism evidence="2 3">
    <name type="scientific">Paspalum notatum var. saurae</name>
    <dbReference type="NCBI Taxonomy" id="547442"/>
    <lineage>
        <taxon>Eukaryota</taxon>
        <taxon>Viridiplantae</taxon>
        <taxon>Streptophyta</taxon>
        <taxon>Embryophyta</taxon>
        <taxon>Tracheophyta</taxon>
        <taxon>Spermatophyta</taxon>
        <taxon>Magnoliopsida</taxon>
        <taxon>Liliopsida</taxon>
        <taxon>Poales</taxon>
        <taxon>Poaceae</taxon>
        <taxon>PACMAD clade</taxon>
        <taxon>Panicoideae</taxon>
        <taxon>Andropogonodae</taxon>
        <taxon>Paspaleae</taxon>
        <taxon>Paspalinae</taxon>
        <taxon>Paspalum</taxon>
    </lineage>
</organism>
<proteinExistence type="predicted"/>
<evidence type="ECO:0000313" key="3">
    <source>
        <dbReference type="Proteomes" id="UP001341281"/>
    </source>
</evidence>
<feature type="domain" description="Reverse transcriptase" evidence="1">
    <location>
        <begin position="88"/>
        <end position="345"/>
    </location>
</feature>
<gene>
    <name evidence="2" type="ORF">U9M48_040016</name>
</gene>
<dbReference type="InterPro" id="IPR000477">
    <property type="entry name" value="RT_dom"/>
</dbReference>
<dbReference type="EMBL" id="CP144753">
    <property type="protein sequence ID" value="WVZ94077.1"/>
    <property type="molecule type" value="Genomic_DNA"/>
</dbReference>